<comment type="caution">
    <text evidence="2">The sequence shown here is derived from an EMBL/GenBank/DDBJ whole genome shotgun (WGS) entry which is preliminary data.</text>
</comment>
<feature type="compositionally biased region" description="Basic and acidic residues" evidence="1">
    <location>
        <begin position="105"/>
        <end position="119"/>
    </location>
</feature>
<organism evidence="2 3">
    <name type="scientific">Tanacetum coccineum</name>
    <dbReference type="NCBI Taxonomy" id="301880"/>
    <lineage>
        <taxon>Eukaryota</taxon>
        <taxon>Viridiplantae</taxon>
        <taxon>Streptophyta</taxon>
        <taxon>Embryophyta</taxon>
        <taxon>Tracheophyta</taxon>
        <taxon>Spermatophyta</taxon>
        <taxon>Magnoliopsida</taxon>
        <taxon>eudicotyledons</taxon>
        <taxon>Gunneridae</taxon>
        <taxon>Pentapetalae</taxon>
        <taxon>asterids</taxon>
        <taxon>campanulids</taxon>
        <taxon>Asterales</taxon>
        <taxon>Asteraceae</taxon>
        <taxon>Asteroideae</taxon>
        <taxon>Anthemideae</taxon>
        <taxon>Anthemidinae</taxon>
        <taxon>Tanacetum</taxon>
    </lineage>
</organism>
<evidence type="ECO:0000313" key="2">
    <source>
        <dbReference type="EMBL" id="GJS83938.1"/>
    </source>
</evidence>
<keyword evidence="3" id="KW-1185">Reference proteome</keyword>
<feature type="compositionally biased region" description="Polar residues" evidence="1">
    <location>
        <begin position="92"/>
        <end position="101"/>
    </location>
</feature>
<accession>A0ABQ4Z1D3</accession>
<dbReference type="PANTHER" id="PTHR34452:SF1">
    <property type="entry name" value="SPORULATION-SPECIFIC PROTEIN"/>
    <property type="match status" value="1"/>
</dbReference>
<reference evidence="2" key="2">
    <citation type="submission" date="2022-01" db="EMBL/GenBank/DDBJ databases">
        <authorList>
            <person name="Yamashiro T."/>
            <person name="Shiraishi A."/>
            <person name="Satake H."/>
            <person name="Nakayama K."/>
        </authorList>
    </citation>
    <scope>NUCLEOTIDE SEQUENCE</scope>
</reference>
<dbReference type="Proteomes" id="UP001151760">
    <property type="component" value="Unassembled WGS sequence"/>
</dbReference>
<protein>
    <submittedName>
        <fullName evidence="2">Uncharacterized protein</fullName>
    </submittedName>
</protein>
<proteinExistence type="predicted"/>
<gene>
    <name evidence="2" type="ORF">Tco_0750479</name>
</gene>
<evidence type="ECO:0000256" key="1">
    <source>
        <dbReference type="SAM" id="MobiDB-lite"/>
    </source>
</evidence>
<sequence length="151" mass="16579">MVCPEFGPQGTSRSSILGEPTINLADYADTSQLAAISLPLVGSDHGTILHVNNTNSNAYSFSKMLIRVPIEFEQQRDKGLQSGNNIDKETEPNTARSSSSELEMLDDRKMNKTQETSIHKEFSDSHVTFDGSSNASEITTLMMSIVSRHIT</sequence>
<dbReference type="EMBL" id="BQNB010010938">
    <property type="protein sequence ID" value="GJS83938.1"/>
    <property type="molecule type" value="Genomic_DNA"/>
</dbReference>
<name>A0ABQ4Z1D3_9ASTR</name>
<evidence type="ECO:0000313" key="3">
    <source>
        <dbReference type="Proteomes" id="UP001151760"/>
    </source>
</evidence>
<feature type="region of interest" description="Disordered" evidence="1">
    <location>
        <begin position="76"/>
        <end position="119"/>
    </location>
</feature>
<dbReference type="PANTHER" id="PTHR34452">
    <property type="entry name" value="MYOSIN HEAVY CHAIN-RELATED PROTEIN"/>
    <property type="match status" value="1"/>
</dbReference>
<reference evidence="2" key="1">
    <citation type="journal article" date="2022" name="Int. J. Mol. Sci.">
        <title>Draft Genome of Tanacetum Coccineum: Genomic Comparison of Closely Related Tanacetum-Family Plants.</title>
        <authorList>
            <person name="Yamashiro T."/>
            <person name="Shiraishi A."/>
            <person name="Nakayama K."/>
            <person name="Satake H."/>
        </authorList>
    </citation>
    <scope>NUCLEOTIDE SEQUENCE</scope>
</reference>